<dbReference type="InterPro" id="IPR050958">
    <property type="entry name" value="Cell_Adh-Cytoskel_Orgn"/>
</dbReference>
<dbReference type="InterPro" id="IPR003598">
    <property type="entry name" value="Ig_sub2"/>
</dbReference>
<dbReference type="PANTHER" id="PTHR45080:SF8">
    <property type="entry name" value="IG-LIKE DOMAIN-CONTAINING PROTEIN"/>
    <property type="match status" value="1"/>
</dbReference>
<dbReference type="AlphaFoldDB" id="W2THN8"/>
<protein>
    <submittedName>
        <fullName evidence="5">Immunoglobulin I-set domain protein</fullName>
    </submittedName>
</protein>
<evidence type="ECO:0000256" key="3">
    <source>
        <dbReference type="ARBA" id="ARBA00023319"/>
    </source>
</evidence>
<feature type="domain" description="Ig-like" evidence="4">
    <location>
        <begin position="1"/>
        <end position="80"/>
    </location>
</feature>
<dbReference type="Proteomes" id="UP000053676">
    <property type="component" value="Unassembled WGS sequence"/>
</dbReference>
<dbReference type="GO" id="GO:0007156">
    <property type="term" value="P:homophilic cell adhesion via plasma membrane adhesion molecules"/>
    <property type="evidence" value="ECO:0007669"/>
    <property type="project" value="TreeGrafter"/>
</dbReference>
<dbReference type="InterPro" id="IPR003599">
    <property type="entry name" value="Ig_sub"/>
</dbReference>
<proteinExistence type="predicted"/>
<keyword evidence="3" id="KW-0393">Immunoglobulin domain</keyword>
<evidence type="ECO:0000256" key="1">
    <source>
        <dbReference type="ARBA" id="ARBA00022729"/>
    </source>
</evidence>
<keyword evidence="2" id="KW-1015">Disulfide bond</keyword>
<dbReference type="EMBL" id="KI658774">
    <property type="protein sequence ID" value="ETN81313.1"/>
    <property type="molecule type" value="Genomic_DNA"/>
</dbReference>
<dbReference type="SMART" id="SM00408">
    <property type="entry name" value="IGc2"/>
    <property type="match status" value="1"/>
</dbReference>
<dbReference type="InterPro" id="IPR036179">
    <property type="entry name" value="Ig-like_dom_sf"/>
</dbReference>
<reference evidence="6" key="1">
    <citation type="journal article" date="2014" name="Nat. Genet.">
        <title>Genome of the human hookworm Necator americanus.</title>
        <authorList>
            <person name="Tang Y.T."/>
            <person name="Gao X."/>
            <person name="Rosa B.A."/>
            <person name="Abubucker S."/>
            <person name="Hallsworth-Pepin K."/>
            <person name="Martin J."/>
            <person name="Tyagi R."/>
            <person name="Heizer E."/>
            <person name="Zhang X."/>
            <person name="Bhonagiri-Palsikar V."/>
            <person name="Minx P."/>
            <person name="Warren W.C."/>
            <person name="Wang Q."/>
            <person name="Zhan B."/>
            <person name="Hotez P.J."/>
            <person name="Sternberg P.W."/>
            <person name="Dougall A."/>
            <person name="Gaze S.T."/>
            <person name="Mulvenna J."/>
            <person name="Sotillo J."/>
            <person name="Ranganathan S."/>
            <person name="Rabelo E.M."/>
            <person name="Wilson R.K."/>
            <person name="Felgner P.L."/>
            <person name="Bethony J."/>
            <person name="Hawdon J.M."/>
            <person name="Gasser R.B."/>
            <person name="Loukas A."/>
            <person name="Mitreva M."/>
        </authorList>
    </citation>
    <scope>NUCLEOTIDE SEQUENCE [LARGE SCALE GENOMIC DNA]</scope>
</reference>
<dbReference type="InterPro" id="IPR013783">
    <property type="entry name" value="Ig-like_fold"/>
</dbReference>
<evidence type="ECO:0000256" key="2">
    <source>
        <dbReference type="ARBA" id="ARBA00023157"/>
    </source>
</evidence>
<sequence>MREIPGGRELLELEVNANPTPTVEWYHDGKLVAQSRTLRTYFDGRVALLKIYRAQKDHAGSYVCKVFNKLGAVESSAQLTVEKEFSQHVPNMPVFVRKLEDVTIEKICRHYCVQSRLMCTVRAISNERVFFLLNK</sequence>
<dbReference type="KEGG" id="nai:NECAME_17918"/>
<dbReference type="InterPro" id="IPR013098">
    <property type="entry name" value="Ig_I-set"/>
</dbReference>
<dbReference type="SMART" id="SM00409">
    <property type="entry name" value="IG"/>
    <property type="match status" value="1"/>
</dbReference>
<accession>W2THN8</accession>
<dbReference type="SUPFAM" id="SSF48726">
    <property type="entry name" value="Immunoglobulin"/>
    <property type="match status" value="1"/>
</dbReference>
<dbReference type="Gene3D" id="2.60.40.10">
    <property type="entry name" value="Immunoglobulins"/>
    <property type="match status" value="1"/>
</dbReference>
<evidence type="ECO:0000259" key="4">
    <source>
        <dbReference type="PROSITE" id="PS50835"/>
    </source>
</evidence>
<dbReference type="FunFam" id="2.60.40.10:FF:000107">
    <property type="entry name" value="Myosin, light chain kinase a"/>
    <property type="match status" value="1"/>
</dbReference>
<organism evidence="5 6">
    <name type="scientific">Necator americanus</name>
    <name type="common">Human hookworm</name>
    <dbReference type="NCBI Taxonomy" id="51031"/>
    <lineage>
        <taxon>Eukaryota</taxon>
        <taxon>Metazoa</taxon>
        <taxon>Ecdysozoa</taxon>
        <taxon>Nematoda</taxon>
        <taxon>Chromadorea</taxon>
        <taxon>Rhabditida</taxon>
        <taxon>Rhabditina</taxon>
        <taxon>Rhabditomorpha</taxon>
        <taxon>Strongyloidea</taxon>
        <taxon>Ancylostomatidae</taxon>
        <taxon>Bunostominae</taxon>
        <taxon>Necator</taxon>
    </lineage>
</organism>
<evidence type="ECO:0000313" key="6">
    <source>
        <dbReference type="Proteomes" id="UP000053676"/>
    </source>
</evidence>
<keyword evidence="1" id="KW-0732">Signal</keyword>
<dbReference type="GO" id="GO:0005886">
    <property type="term" value="C:plasma membrane"/>
    <property type="evidence" value="ECO:0007669"/>
    <property type="project" value="TreeGrafter"/>
</dbReference>
<dbReference type="CDD" id="cd00096">
    <property type="entry name" value="Ig"/>
    <property type="match status" value="1"/>
</dbReference>
<dbReference type="InterPro" id="IPR007110">
    <property type="entry name" value="Ig-like_dom"/>
</dbReference>
<evidence type="ECO:0000313" key="5">
    <source>
        <dbReference type="EMBL" id="ETN81313.1"/>
    </source>
</evidence>
<dbReference type="PANTHER" id="PTHR45080">
    <property type="entry name" value="CONTACTIN 5"/>
    <property type="match status" value="1"/>
</dbReference>
<name>W2THN8_NECAM</name>
<gene>
    <name evidence="5" type="ORF">NECAME_17918</name>
</gene>
<dbReference type="OrthoDB" id="2152335at2759"/>
<dbReference type="Pfam" id="PF07679">
    <property type="entry name" value="I-set"/>
    <property type="match status" value="1"/>
</dbReference>
<keyword evidence="6" id="KW-1185">Reference proteome</keyword>
<dbReference type="STRING" id="51031.W2THN8"/>
<dbReference type="PROSITE" id="PS50835">
    <property type="entry name" value="IG_LIKE"/>
    <property type="match status" value="1"/>
</dbReference>